<comment type="caution">
    <text evidence="3">The sequence shown here is derived from an EMBL/GenBank/DDBJ whole genome shotgun (WGS) entry which is preliminary data.</text>
</comment>
<feature type="transmembrane region" description="Helical" evidence="2">
    <location>
        <begin position="253"/>
        <end position="274"/>
    </location>
</feature>
<dbReference type="AlphaFoldDB" id="A0AAN7TQJ5"/>
<reference evidence="3" key="1">
    <citation type="submission" date="2023-08" db="EMBL/GenBank/DDBJ databases">
        <title>Black Yeasts Isolated from many extreme environments.</title>
        <authorList>
            <person name="Coleine C."/>
            <person name="Stajich J.E."/>
            <person name="Selbmann L."/>
        </authorList>
    </citation>
    <scope>NUCLEOTIDE SEQUENCE</scope>
    <source>
        <strain evidence="3">CCFEE 5401</strain>
    </source>
</reference>
<feature type="region of interest" description="Disordered" evidence="1">
    <location>
        <begin position="336"/>
        <end position="423"/>
    </location>
</feature>
<dbReference type="PANTHER" id="PTHR28009">
    <property type="entry name" value="PHEROMONE ALPHA FACTOR RECEPTOR"/>
    <property type="match status" value="1"/>
</dbReference>
<proteinExistence type="predicted"/>
<dbReference type="Pfam" id="PF02116">
    <property type="entry name" value="STE2"/>
    <property type="match status" value="1"/>
</dbReference>
<dbReference type="Proteomes" id="UP001310890">
    <property type="component" value="Unassembled WGS sequence"/>
</dbReference>
<dbReference type="CDD" id="cd14939">
    <property type="entry name" value="7tmD_STE2"/>
    <property type="match status" value="1"/>
</dbReference>
<evidence type="ECO:0008006" key="5">
    <source>
        <dbReference type="Google" id="ProtNLM"/>
    </source>
</evidence>
<keyword evidence="2" id="KW-0472">Membrane</keyword>
<evidence type="ECO:0000256" key="1">
    <source>
        <dbReference type="SAM" id="MobiDB-lite"/>
    </source>
</evidence>
<evidence type="ECO:0000313" key="3">
    <source>
        <dbReference type="EMBL" id="KAK5114085.1"/>
    </source>
</evidence>
<dbReference type="Gene3D" id="1.10.287.920">
    <property type="entry name" value="Pheromone alpha factor receptor"/>
    <property type="match status" value="1"/>
</dbReference>
<gene>
    <name evidence="3" type="ORF">LTR62_002654</name>
</gene>
<feature type="transmembrane region" description="Helical" evidence="2">
    <location>
        <begin position="163"/>
        <end position="186"/>
    </location>
</feature>
<evidence type="ECO:0000256" key="2">
    <source>
        <dbReference type="SAM" id="Phobius"/>
    </source>
</evidence>
<name>A0AAN7TQJ5_9PEZI</name>
<feature type="transmembrane region" description="Helical" evidence="2">
    <location>
        <begin position="286"/>
        <end position="304"/>
    </location>
</feature>
<dbReference type="PRINTS" id="PR00250">
    <property type="entry name" value="GPCRSTE2"/>
</dbReference>
<feature type="transmembrane region" description="Helical" evidence="2">
    <location>
        <begin position="221"/>
        <end position="241"/>
    </location>
</feature>
<keyword evidence="2" id="KW-0812">Transmembrane</keyword>
<feature type="transmembrane region" description="Helical" evidence="2">
    <location>
        <begin position="130"/>
        <end position="151"/>
    </location>
</feature>
<organism evidence="3 4">
    <name type="scientific">Meristemomyces frigidus</name>
    <dbReference type="NCBI Taxonomy" id="1508187"/>
    <lineage>
        <taxon>Eukaryota</taxon>
        <taxon>Fungi</taxon>
        <taxon>Dikarya</taxon>
        <taxon>Ascomycota</taxon>
        <taxon>Pezizomycotina</taxon>
        <taxon>Dothideomycetes</taxon>
        <taxon>Dothideomycetidae</taxon>
        <taxon>Mycosphaerellales</taxon>
        <taxon>Teratosphaeriaceae</taxon>
        <taxon>Meristemomyces</taxon>
    </lineage>
</organism>
<feature type="transmembrane region" description="Helical" evidence="2">
    <location>
        <begin position="47"/>
        <end position="70"/>
    </location>
</feature>
<feature type="compositionally biased region" description="Acidic residues" evidence="1">
    <location>
        <begin position="349"/>
        <end position="358"/>
    </location>
</feature>
<dbReference type="GO" id="GO:0038038">
    <property type="term" value="C:G protein-coupled receptor homodimeric complex"/>
    <property type="evidence" value="ECO:0007669"/>
    <property type="project" value="TreeGrafter"/>
</dbReference>
<dbReference type="InterPro" id="IPR000366">
    <property type="entry name" value="GPCR_STE2"/>
</dbReference>
<feature type="transmembrane region" description="Helical" evidence="2">
    <location>
        <begin position="82"/>
        <end position="110"/>
    </location>
</feature>
<dbReference type="EMBL" id="JAVRRL010000019">
    <property type="protein sequence ID" value="KAK5114085.1"/>
    <property type="molecule type" value="Genomic_DNA"/>
</dbReference>
<keyword evidence="2" id="KW-1133">Transmembrane helix</keyword>
<accession>A0AAN7TQJ5</accession>
<evidence type="ECO:0000313" key="4">
    <source>
        <dbReference type="Proteomes" id="UP001310890"/>
    </source>
</evidence>
<dbReference type="GO" id="GO:0000750">
    <property type="term" value="P:pheromone-dependent signal transduction involved in conjugation with cellular fusion"/>
    <property type="evidence" value="ECO:0007669"/>
    <property type="project" value="TreeGrafter"/>
</dbReference>
<sequence>MPSTAAVSVPVDSTFDPYNQTFVITAQDGITSVPATLTDILTLNRLIASQGIVFGVQAGITMLLFLIMMLMTKRDKRQSAVFLLNVTALLLIFVCNVLWCVSLDGIFYNFYNWELYYYPPGHDLTQAMQISASIEILSILIDFVIYCSLVLQIRIVCCTLPRLYKRCVMAISFAVALGALTVRFVLGVYNCNWNIFGLLSITREEFEFLGQLARASNACTVFAIAFFSVIFVTKLAFAIRLRRRLNMKQFGPMQIIFVMGCQTMIVPMIFAILGNSRTALGHQIQSFVPTIVAVFLPLSGMWASTQTNSSKLIRSDSRFRRAIPVGATDLSSAKAYGSGKAVSDGTDTLVEDDEDDGLDTTHGHYACSTSPDGGKMTIRSKSRSQGQGQHAGDGKSNFGEDLEMQAFGKNEVVVDRTYSVRSD</sequence>
<protein>
    <recommendedName>
        <fullName evidence="5">Pheromone alpha factor receptor</fullName>
    </recommendedName>
</protein>
<dbReference type="InterPro" id="IPR027458">
    <property type="entry name" value="STE2_TM1-TM2_sf"/>
</dbReference>
<dbReference type="PANTHER" id="PTHR28009:SF1">
    <property type="entry name" value="PHEROMONE ALPHA FACTOR RECEPTOR"/>
    <property type="match status" value="1"/>
</dbReference>
<dbReference type="GO" id="GO:0004932">
    <property type="term" value="F:mating-type factor pheromone receptor activity"/>
    <property type="evidence" value="ECO:0007669"/>
    <property type="project" value="InterPro"/>
</dbReference>